<dbReference type="InterPro" id="IPR029061">
    <property type="entry name" value="THDP-binding"/>
</dbReference>
<dbReference type="InterPro" id="IPR012000">
    <property type="entry name" value="Thiamin_PyroP_enz_cen_dom"/>
</dbReference>
<evidence type="ECO:0000259" key="5">
    <source>
        <dbReference type="Pfam" id="PF02775"/>
    </source>
</evidence>
<dbReference type="InterPro" id="IPR000399">
    <property type="entry name" value="TPP-bd_CS"/>
</dbReference>
<keyword evidence="2 3" id="KW-0786">Thiamine pyrophosphate</keyword>
<dbReference type="PROSITE" id="PS00187">
    <property type="entry name" value="TPP_ENZYMES"/>
    <property type="match status" value="1"/>
</dbReference>
<dbReference type="EMBL" id="JPMX01000079">
    <property type="protein sequence ID" value="KGH45329.1"/>
    <property type="molecule type" value="Genomic_DNA"/>
</dbReference>
<dbReference type="SUPFAM" id="SSF52518">
    <property type="entry name" value="Thiamin diphosphate-binding fold (THDP-binding)"/>
    <property type="match status" value="2"/>
</dbReference>
<dbReference type="PANTHER" id="PTHR42981">
    <property type="entry name" value="PYRUVATE DEHYDROGENASE [UBIQUINONE]"/>
    <property type="match status" value="1"/>
</dbReference>
<dbReference type="RefSeq" id="WP_036337892.1">
    <property type="nucleotide sequence ID" value="NZ_JPMX01000079.1"/>
</dbReference>
<dbReference type="PANTHER" id="PTHR42981:SF2">
    <property type="entry name" value="PYRUVATE DEHYDROGENASE [UBIQUINONE]"/>
    <property type="match status" value="1"/>
</dbReference>
<evidence type="ECO:0000259" key="4">
    <source>
        <dbReference type="Pfam" id="PF00205"/>
    </source>
</evidence>
<proteinExistence type="inferred from homology"/>
<dbReference type="Pfam" id="PF02775">
    <property type="entry name" value="TPP_enzyme_C"/>
    <property type="match status" value="1"/>
</dbReference>
<comment type="caution">
    <text evidence="7">The sequence shown here is derived from an EMBL/GenBank/DDBJ whole genome shotgun (WGS) entry which is preliminary data.</text>
</comment>
<dbReference type="Proteomes" id="UP000029713">
    <property type="component" value="Unassembled WGS sequence"/>
</dbReference>
<dbReference type="Gene3D" id="3.40.50.1220">
    <property type="entry name" value="TPP-binding domain"/>
    <property type="match status" value="1"/>
</dbReference>
<dbReference type="AlphaFoldDB" id="A0A098Y4C7"/>
<name>A0A098Y4C7_9ACTN</name>
<dbReference type="SUPFAM" id="SSF52467">
    <property type="entry name" value="DHS-like NAD/FAD-binding domain"/>
    <property type="match status" value="1"/>
</dbReference>
<evidence type="ECO:0000256" key="2">
    <source>
        <dbReference type="ARBA" id="ARBA00023052"/>
    </source>
</evidence>
<dbReference type="GO" id="GO:0003824">
    <property type="term" value="F:catalytic activity"/>
    <property type="evidence" value="ECO:0007669"/>
    <property type="project" value="InterPro"/>
</dbReference>
<dbReference type="Gene3D" id="3.40.50.970">
    <property type="match status" value="2"/>
</dbReference>
<dbReference type="InterPro" id="IPR011766">
    <property type="entry name" value="TPP_enzyme_TPP-bd"/>
</dbReference>
<evidence type="ECO:0000313" key="8">
    <source>
        <dbReference type="Proteomes" id="UP000029713"/>
    </source>
</evidence>
<dbReference type="Pfam" id="PF02776">
    <property type="entry name" value="TPP_enzyme_N"/>
    <property type="match status" value="1"/>
</dbReference>
<dbReference type="InterPro" id="IPR012001">
    <property type="entry name" value="Thiamin_PyroP_enz_TPP-bd_dom"/>
</dbReference>
<organism evidence="7 8">
    <name type="scientific">Modestobacter caceresii</name>
    <dbReference type="NCBI Taxonomy" id="1522368"/>
    <lineage>
        <taxon>Bacteria</taxon>
        <taxon>Bacillati</taxon>
        <taxon>Actinomycetota</taxon>
        <taxon>Actinomycetes</taxon>
        <taxon>Geodermatophilales</taxon>
        <taxon>Geodermatophilaceae</taxon>
        <taxon>Modestobacter</taxon>
    </lineage>
</organism>
<sequence length="593" mass="64635">MSSTTVADVLVQRLQHWGVERVFGFAGDGINGILGALNRAGDKPRFIQSRHEEMSAFEAVGYAKYGDRVGICLATSGPGAVHLLNGLYDAKLDHVPVVAIVGQQPRHALGGHAQQEIDLQSLFKDVAHEYVHTAMAPEQFPGLLDRAIRIALAERTPTCIIVPADLQEADYSPPPHALKSLPTSSDYRPPRIMPEAEDLARAAEVINAGERVAILIGSGARQAREQVVELAEVTGAGVAKALLGKDVLADDLPYVTGAIGLLGTKPSYDLMMECDTLIMVGTGFPYPRFLPEFDQARAVQIDIDPKMLGLRYPTEVNLAGDATATLQALLPLLDRKTDRSWRQTIEGNVADWWRVVEARAMNDADPVNPQRVFWELSSRLPDNAMIAADSGSGTNWYARDVKLREGMRASLSGTLATMGPGVPYVIGAKFAHPDRPAIALVGDGAMQMNGINELITIGKYWQEWADPRLVVMVLHNQDLAQVTWEMRGMEGDPKYDASQDIPSFPYAQYGQMLGLHGIRVDHPDQLGNAWEQALSADRPVVLEVIADANVPPIPPHIELSQVKAYTTSVLRGDTNRVEMVKQGIKGKLAEFTS</sequence>
<dbReference type="InterPro" id="IPR047211">
    <property type="entry name" value="POXB-like"/>
</dbReference>
<dbReference type="InterPro" id="IPR047210">
    <property type="entry name" value="TPP_PYR_POXB-like"/>
</dbReference>
<dbReference type="InterPro" id="IPR047212">
    <property type="entry name" value="TPP_POXB-like"/>
</dbReference>
<dbReference type="GO" id="GO:0000287">
    <property type="term" value="F:magnesium ion binding"/>
    <property type="evidence" value="ECO:0007669"/>
    <property type="project" value="InterPro"/>
</dbReference>
<dbReference type="CDD" id="cd07039">
    <property type="entry name" value="TPP_PYR_POX"/>
    <property type="match status" value="1"/>
</dbReference>
<dbReference type="OrthoDB" id="4959782at2"/>
<evidence type="ECO:0000256" key="1">
    <source>
        <dbReference type="ARBA" id="ARBA00007812"/>
    </source>
</evidence>
<feature type="domain" description="Thiamine pyrophosphate enzyme N-terminal TPP-binding" evidence="6">
    <location>
        <begin position="5"/>
        <end position="121"/>
    </location>
</feature>
<evidence type="ECO:0000313" key="7">
    <source>
        <dbReference type="EMBL" id="KGH45329.1"/>
    </source>
</evidence>
<comment type="similarity">
    <text evidence="1 3">Belongs to the TPP enzyme family.</text>
</comment>
<dbReference type="InterPro" id="IPR029035">
    <property type="entry name" value="DHS-like_NAD/FAD-binding_dom"/>
</dbReference>
<dbReference type="STRING" id="1522368.IN07_17940"/>
<gene>
    <name evidence="7" type="ORF">IN07_17940</name>
</gene>
<dbReference type="Pfam" id="PF00205">
    <property type="entry name" value="TPP_enzyme_M"/>
    <property type="match status" value="1"/>
</dbReference>
<keyword evidence="8" id="KW-1185">Reference proteome</keyword>
<feature type="domain" description="Thiamine pyrophosphate enzyme central" evidence="4">
    <location>
        <begin position="199"/>
        <end position="329"/>
    </location>
</feature>
<accession>A0A098Y4C7</accession>
<evidence type="ECO:0000259" key="6">
    <source>
        <dbReference type="Pfam" id="PF02776"/>
    </source>
</evidence>
<dbReference type="NCBIfam" id="NF006129">
    <property type="entry name" value="PRK08273.1"/>
    <property type="match status" value="1"/>
</dbReference>
<evidence type="ECO:0000256" key="3">
    <source>
        <dbReference type="RuleBase" id="RU362132"/>
    </source>
</evidence>
<dbReference type="CDD" id="cd02014">
    <property type="entry name" value="TPP_POX"/>
    <property type="match status" value="1"/>
</dbReference>
<protein>
    <submittedName>
        <fullName evidence="7">Thiamine pyrophosphate-binding protein</fullName>
    </submittedName>
</protein>
<reference evidence="7 8" key="1">
    <citation type="submission" date="2014-07" db="EMBL/GenBank/DDBJ databases">
        <title>Biosystematic studies on Modestobacter strains isolated from extreme hyper-arid desert soil and from historic building.</title>
        <authorList>
            <person name="Bukarasam K."/>
            <person name="Bull A."/>
            <person name="Girard G."/>
            <person name="van Wezel G."/>
            <person name="Goodfellow M."/>
        </authorList>
    </citation>
    <scope>NUCLEOTIDE SEQUENCE [LARGE SCALE GENOMIC DNA]</scope>
    <source>
        <strain evidence="7 8">KNN45-2b</strain>
    </source>
</reference>
<feature type="domain" description="Thiamine pyrophosphate enzyme TPP-binding" evidence="5">
    <location>
        <begin position="389"/>
        <end position="544"/>
    </location>
</feature>
<dbReference type="GO" id="GO:0030976">
    <property type="term" value="F:thiamine pyrophosphate binding"/>
    <property type="evidence" value="ECO:0007669"/>
    <property type="project" value="InterPro"/>
</dbReference>